<gene>
    <name evidence="1" type="ORF">AB447_220350</name>
    <name evidence="2" type="ORF">P8828_22485</name>
</gene>
<dbReference type="Proteomes" id="UP000036168">
    <property type="component" value="Unassembled WGS sequence"/>
</dbReference>
<keyword evidence="4" id="KW-1185">Reference proteome</keyword>
<sequence>MAIKTGVIQEKTLFSEELGEEMELLVYLPASYSPLYKYHVIIAQDGHDYFRLGRISRQIEELIKNGEIERCIVIGVPYKNVQERRRTYHPEGTKFEAYKRFLAHELVPFTDREYPTYQVGSGRTLIGDSLGATVSLMTALEYPNMFGNVIMQSPYVDNHVLEKVADADSLQLISIYHQIGIKETEVKTTDDQILDFTGPNEQLKELLQKKNTNYHFEAFDGDHKWTYWQPLITPALKKML</sequence>
<evidence type="ECO:0000313" key="1">
    <source>
        <dbReference type="EMBL" id="KRT93298.1"/>
    </source>
</evidence>
<dbReference type="EMBL" id="LECW02000022">
    <property type="protein sequence ID" value="KRT93298.1"/>
    <property type="molecule type" value="Genomic_DNA"/>
</dbReference>
<dbReference type="PANTHER" id="PTHR48098:SF3">
    <property type="entry name" value="IRON(III) ENTEROBACTIN ESTERASE"/>
    <property type="match status" value="1"/>
</dbReference>
<dbReference type="AlphaFoldDB" id="A0A0J6EWD9"/>
<evidence type="ECO:0000313" key="4">
    <source>
        <dbReference type="Proteomes" id="UP001341297"/>
    </source>
</evidence>
<dbReference type="Proteomes" id="UP001341297">
    <property type="component" value="Unassembled WGS sequence"/>
</dbReference>
<evidence type="ECO:0000313" key="3">
    <source>
        <dbReference type="Proteomes" id="UP000036168"/>
    </source>
</evidence>
<dbReference type="OrthoDB" id="9803578at2"/>
<reference evidence="2 4" key="3">
    <citation type="submission" date="2023-03" db="EMBL/GenBank/DDBJ databases">
        <title>Agriculturally important microbes genome sequencing.</title>
        <authorList>
            <person name="Dunlap C."/>
        </authorList>
    </citation>
    <scope>NUCLEOTIDE SEQUENCE [LARGE SCALE GENOMIC DNA]</scope>
    <source>
        <strain evidence="2 4">CBP-3203</strain>
    </source>
</reference>
<dbReference type="EMBL" id="JARRTL010000034">
    <property type="protein sequence ID" value="MEC0487518.1"/>
    <property type="molecule type" value="Genomic_DNA"/>
</dbReference>
<dbReference type="PATRIC" id="fig|1664069.3.peg.1226"/>
<evidence type="ECO:0000313" key="2">
    <source>
        <dbReference type="EMBL" id="MEC0487518.1"/>
    </source>
</evidence>
<dbReference type="STRING" id="1664069.BGLY_1304"/>
<reference evidence="1 3" key="1">
    <citation type="journal article" date="2015" name="Int. J. Syst. Evol. Microbiol.">
        <title>Bacillus glycinifermentans sp. nov., isolated from fermented soybean paste.</title>
        <authorList>
            <person name="Kim S.J."/>
            <person name="Dunlap C.A."/>
            <person name="Kwon S.W."/>
            <person name="Rooney A.P."/>
        </authorList>
    </citation>
    <scope>NUCLEOTIDE SEQUENCE [LARGE SCALE GENOMIC DNA]</scope>
    <source>
        <strain evidence="1 3">GO-13</strain>
    </source>
</reference>
<accession>A0A0J6EWD9</accession>
<organism evidence="1 3">
    <name type="scientific">Bacillus glycinifermentans</name>
    <dbReference type="NCBI Taxonomy" id="1664069"/>
    <lineage>
        <taxon>Bacteria</taxon>
        <taxon>Bacillati</taxon>
        <taxon>Bacillota</taxon>
        <taxon>Bacilli</taxon>
        <taxon>Bacillales</taxon>
        <taxon>Bacillaceae</taxon>
        <taxon>Bacillus</taxon>
    </lineage>
</organism>
<dbReference type="InterPro" id="IPR000801">
    <property type="entry name" value="Esterase-like"/>
</dbReference>
<protein>
    <submittedName>
        <fullName evidence="2">Esterase family protein</fullName>
    </submittedName>
</protein>
<accession>A0A0J6EBA9</accession>
<name>A0A0J6EWD9_9BACI</name>
<reference evidence="1" key="2">
    <citation type="submission" date="2015-10" db="EMBL/GenBank/DDBJ databases">
        <authorList>
            <person name="Gilbert D.G."/>
        </authorList>
    </citation>
    <scope>NUCLEOTIDE SEQUENCE</scope>
    <source>
        <strain evidence="1">GO-13</strain>
    </source>
</reference>
<dbReference type="InterPro" id="IPR050583">
    <property type="entry name" value="Mycobacterial_A85_antigen"/>
</dbReference>
<dbReference type="RefSeq" id="WP_048355707.1">
    <property type="nucleotide sequence ID" value="NZ_CP023481.1"/>
</dbReference>
<dbReference type="Gene3D" id="3.40.50.1820">
    <property type="entry name" value="alpha/beta hydrolase"/>
    <property type="match status" value="1"/>
</dbReference>
<dbReference type="InterPro" id="IPR029058">
    <property type="entry name" value="AB_hydrolase_fold"/>
</dbReference>
<dbReference type="PANTHER" id="PTHR48098">
    <property type="entry name" value="ENTEROCHELIN ESTERASE-RELATED"/>
    <property type="match status" value="1"/>
</dbReference>
<dbReference type="SUPFAM" id="SSF53474">
    <property type="entry name" value="alpha/beta-Hydrolases"/>
    <property type="match status" value="1"/>
</dbReference>
<comment type="caution">
    <text evidence="1">The sequence shown here is derived from an EMBL/GenBank/DDBJ whole genome shotgun (WGS) entry which is preliminary data.</text>
</comment>
<dbReference type="Pfam" id="PF00756">
    <property type="entry name" value="Esterase"/>
    <property type="match status" value="1"/>
</dbReference>
<proteinExistence type="predicted"/>